<evidence type="ECO:0000313" key="11">
    <source>
        <dbReference type="Proteomes" id="UP000463868"/>
    </source>
</evidence>
<dbReference type="GO" id="GO:0004733">
    <property type="term" value="F:pyridoxamine phosphate oxidase activity"/>
    <property type="evidence" value="ECO:0007669"/>
    <property type="project" value="InterPro"/>
</dbReference>
<name>A0A2K8Q0D8_ACIHA</name>
<organism evidence="6 10">
    <name type="scientific">Acinetobacter haemolyticus</name>
    <dbReference type="NCBI Taxonomy" id="29430"/>
    <lineage>
        <taxon>Bacteria</taxon>
        <taxon>Pseudomonadati</taxon>
        <taxon>Pseudomonadota</taxon>
        <taxon>Gammaproteobacteria</taxon>
        <taxon>Moraxellales</taxon>
        <taxon>Moraxellaceae</taxon>
        <taxon>Acinetobacter</taxon>
    </lineage>
</organism>
<evidence type="ECO:0000256" key="4">
    <source>
        <dbReference type="ARBA" id="ARBA00023002"/>
    </source>
</evidence>
<reference evidence="6 10" key="3">
    <citation type="submission" date="2019-12" db="EMBL/GenBank/DDBJ databases">
        <title>Acinetobacter haemolyticus comparative genomics.</title>
        <authorList>
            <person name="Castro-Jaimes S."/>
            <person name="Bello-Lopez E."/>
            <person name="Velazquez-Acosta C."/>
            <person name="Volkow-Fernandez P."/>
            <person name="Lozano-Zarain P."/>
            <person name="Castillo Ramirez S."/>
            <person name="Cevallos M.A."/>
        </authorList>
    </citation>
    <scope>NUCLEOTIDE SEQUENCE [LARGE SCALE GENOMIC DNA]</scope>
    <source>
        <strain evidence="6 10">AN10</strain>
    </source>
</reference>
<dbReference type="Proteomes" id="UP000451048">
    <property type="component" value="Unassembled WGS sequence"/>
</dbReference>
<keyword evidence="4" id="KW-0560">Oxidoreductase</keyword>
<dbReference type="SUPFAM" id="SSF50475">
    <property type="entry name" value="FMN-binding split barrel"/>
    <property type="match status" value="1"/>
</dbReference>
<keyword evidence="2" id="KW-0285">Flavoprotein</keyword>
<dbReference type="EMBL" id="CP038009">
    <property type="protein sequence ID" value="QBQ17438.1"/>
    <property type="molecule type" value="Genomic_DNA"/>
</dbReference>
<dbReference type="InterPro" id="IPR024624">
    <property type="entry name" value="Pyridox_Oxase_Alr4036_FMN-bd"/>
</dbReference>
<dbReference type="PANTHER" id="PTHR10851:SF3">
    <property type="entry name" value="PYRIDOXINE_PYRIDOXAMINE 5'-PHOSPHATE OXIDASE 2"/>
    <property type="match status" value="1"/>
</dbReference>
<dbReference type="EMBL" id="WTTO01000050">
    <property type="protein sequence ID" value="NAR74493.1"/>
    <property type="molecule type" value="Genomic_DNA"/>
</dbReference>
<dbReference type="PANTHER" id="PTHR10851">
    <property type="entry name" value="PYRIDOXINE-5-PHOSPHATE OXIDASE"/>
    <property type="match status" value="1"/>
</dbReference>
<comment type="cofactor">
    <cofactor evidence="1">
        <name>FMN</name>
        <dbReference type="ChEBI" id="CHEBI:58210"/>
    </cofactor>
</comment>
<evidence type="ECO:0000259" key="5">
    <source>
        <dbReference type="Pfam" id="PF12766"/>
    </source>
</evidence>
<dbReference type="Pfam" id="PF12766">
    <property type="entry name" value="Pyridox_oxase_2"/>
    <property type="match status" value="1"/>
</dbReference>
<dbReference type="AlphaFoldDB" id="A0A2K8Q0D8"/>
<sequence>MANDLIQINTLAWKELELATITPESGFRYINLCSVDKEDTPQARMVVLRHVNQLKRILEIHTDIRSPKWNELLANPSTTILGFCSKTRLQLRLKGIATLHASGTEVAQQAWQSLSIWTQRTYTGGPPGDECAFTTGCHSLLETDSDERQDGYSCFGVISVQIEILDWFQLQHQNNQRAYFTYDNDGNLMNSHWINP</sequence>
<accession>A0A2K8Q0D8</accession>
<evidence type="ECO:0000313" key="8">
    <source>
        <dbReference type="EMBL" id="QHI14675.1"/>
    </source>
</evidence>
<dbReference type="InterPro" id="IPR012349">
    <property type="entry name" value="Split_barrel_FMN-bd"/>
</dbReference>
<dbReference type="Gene3D" id="2.30.110.10">
    <property type="entry name" value="Electron Transport, Fmn-binding Protein, Chain A"/>
    <property type="match status" value="1"/>
</dbReference>
<evidence type="ECO:0000313" key="9">
    <source>
        <dbReference type="Proteomes" id="UP000294395"/>
    </source>
</evidence>
<reference evidence="8 11" key="1">
    <citation type="submission" date="2018-08" db="EMBL/GenBank/DDBJ databases">
        <title>Analysis of the genomic diversity of Mexican Acinetobacter haemolyticus clinical isolates.</title>
        <authorList>
            <person name="Castro-Jaimes S."/>
            <person name="Cevallos M.A."/>
        </authorList>
    </citation>
    <scope>NUCLEOTIDE SEQUENCE [LARGE SCALE GENOMIC DNA]</scope>
    <source>
        <strain evidence="8 11">AN43</strain>
    </source>
</reference>
<dbReference type="RefSeq" id="WP_023187992.1">
    <property type="nucleotide sequence ID" value="NZ_BKQF01000063.1"/>
</dbReference>
<dbReference type="Proteomes" id="UP000294395">
    <property type="component" value="Chromosome"/>
</dbReference>
<dbReference type="GO" id="GO:0008615">
    <property type="term" value="P:pyridoxine biosynthetic process"/>
    <property type="evidence" value="ECO:0007669"/>
    <property type="project" value="InterPro"/>
</dbReference>
<proteinExistence type="predicted"/>
<protein>
    <submittedName>
        <fullName evidence="6">Pyridoxamine 5'-phosphate oxidase</fullName>
    </submittedName>
</protein>
<keyword evidence="3" id="KW-0288">FMN</keyword>
<dbReference type="GO" id="GO:0010181">
    <property type="term" value="F:FMN binding"/>
    <property type="evidence" value="ECO:0007669"/>
    <property type="project" value="InterPro"/>
</dbReference>
<dbReference type="EMBL" id="CP031976">
    <property type="protein sequence ID" value="QHI14675.1"/>
    <property type="molecule type" value="Genomic_DNA"/>
</dbReference>
<evidence type="ECO:0000313" key="7">
    <source>
        <dbReference type="EMBL" id="QBQ17438.1"/>
    </source>
</evidence>
<dbReference type="InterPro" id="IPR000659">
    <property type="entry name" value="Pyridox_Oxase"/>
</dbReference>
<dbReference type="Proteomes" id="UP000463868">
    <property type="component" value="Chromosome"/>
</dbReference>
<evidence type="ECO:0000313" key="10">
    <source>
        <dbReference type="Proteomes" id="UP000451048"/>
    </source>
</evidence>
<feature type="domain" description="Pyridoxamine 5'-phosphate oxidase Alr4036 family FMN-binding" evidence="5">
    <location>
        <begin position="23"/>
        <end position="100"/>
    </location>
</feature>
<evidence type="ECO:0000256" key="3">
    <source>
        <dbReference type="ARBA" id="ARBA00022643"/>
    </source>
</evidence>
<gene>
    <name evidence="8" type="ORF">AhaeAN43_15615</name>
    <name evidence="7" type="ORF">AHTJR_14675</name>
    <name evidence="6" type="ORF">GPS52_13585</name>
</gene>
<evidence type="ECO:0000256" key="2">
    <source>
        <dbReference type="ARBA" id="ARBA00022630"/>
    </source>
</evidence>
<evidence type="ECO:0000313" key="6">
    <source>
        <dbReference type="EMBL" id="NAR74493.1"/>
    </source>
</evidence>
<reference evidence="7 9" key="2">
    <citation type="submission" date="2019-03" db="EMBL/GenBank/DDBJ databases">
        <title>Complete genome sequence of two outbreak-associated Acinetobacter haemolyticus strains.</title>
        <authorList>
            <person name="Bai L."/>
            <person name="Zhang S.-C."/>
            <person name="Deng Y."/>
            <person name="Song C.-C."/>
            <person name="Kang G.-B."/>
            <person name="Dong Y."/>
            <person name="Wang Y."/>
            <person name="Gao F."/>
            <person name="Huang H."/>
        </authorList>
    </citation>
    <scope>NUCLEOTIDE SEQUENCE [LARGE SCALE GENOMIC DNA]</scope>
    <source>
        <strain evidence="7 9">TJR01</strain>
    </source>
</reference>
<evidence type="ECO:0000256" key="1">
    <source>
        <dbReference type="ARBA" id="ARBA00001917"/>
    </source>
</evidence>